<dbReference type="InterPro" id="IPR001279">
    <property type="entry name" value="Metallo-B-lactamas"/>
</dbReference>
<keyword evidence="2" id="KW-0479">Metal-binding</keyword>
<dbReference type="Pfam" id="PF00753">
    <property type="entry name" value="Lactamase_B"/>
    <property type="match status" value="1"/>
</dbReference>
<dbReference type="EMBL" id="ACCF01000234">
    <property type="protein sequence ID" value="EEF66151.1"/>
    <property type="molecule type" value="Genomic_DNA"/>
</dbReference>
<organism evidence="6 7">
    <name type="scientific">Holdemania filiformis DSM 12042</name>
    <dbReference type="NCBI Taxonomy" id="545696"/>
    <lineage>
        <taxon>Bacteria</taxon>
        <taxon>Bacillati</taxon>
        <taxon>Bacillota</taxon>
        <taxon>Erysipelotrichia</taxon>
        <taxon>Erysipelotrichales</taxon>
        <taxon>Erysipelotrichaceae</taxon>
        <taxon>Holdemania</taxon>
    </lineage>
</organism>
<keyword evidence="4" id="KW-0862">Zinc</keyword>
<dbReference type="Proteomes" id="UP000005950">
    <property type="component" value="Unassembled WGS sequence"/>
</dbReference>
<sequence>MEYQNLRAESVTKHITRIIDTDVYLYLIEGQRKACLIDTGHGIGDNLKKVVETLTDKPVFVILTHNHEDHIGGSGWFNEVYLNAKDHAGYHELADPEIRFCRHQNPTFGHYPLSAYAPELKTPHMLTDGQEFDLGAITVKTIACSGHTAGSMIVLIKEEQVAIYGDAIGRRVCLIHPGLTVSQYLESLRYVQSVCGQIVFGLRCHNDPVVSPTIVDELAECCQRILKGTDARQNIQFKHVDGSLTCCFAASAVSGPAQARIDGKQGNIFYTLDNAA</sequence>
<dbReference type="eggNOG" id="COG0491">
    <property type="taxonomic scope" value="Bacteria"/>
</dbReference>
<dbReference type="InterPro" id="IPR036866">
    <property type="entry name" value="RibonucZ/Hydroxyglut_hydro"/>
</dbReference>
<evidence type="ECO:0000256" key="3">
    <source>
        <dbReference type="ARBA" id="ARBA00022801"/>
    </source>
</evidence>
<dbReference type="AlphaFoldDB" id="B9YD08"/>
<evidence type="ECO:0000256" key="1">
    <source>
        <dbReference type="ARBA" id="ARBA00001947"/>
    </source>
</evidence>
<reference evidence="6 7" key="1">
    <citation type="submission" date="2008-12" db="EMBL/GenBank/DDBJ databases">
        <authorList>
            <person name="Fulton L."/>
            <person name="Clifton S."/>
            <person name="Fulton B."/>
            <person name="Xu J."/>
            <person name="Minx P."/>
            <person name="Pepin K.H."/>
            <person name="Johnson M."/>
            <person name="Bhonagiri V."/>
            <person name="Nash W.E."/>
            <person name="Mardis E.R."/>
            <person name="Wilson R.K."/>
        </authorList>
    </citation>
    <scope>NUCLEOTIDE SEQUENCE [LARGE SCALE GENOMIC DNA]</scope>
    <source>
        <strain evidence="6 7">DSM 12042</strain>
    </source>
</reference>
<name>B9YD08_9FIRM</name>
<dbReference type="GO" id="GO:0016787">
    <property type="term" value="F:hydrolase activity"/>
    <property type="evidence" value="ECO:0007669"/>
    <property type="project" value="UniProtKB-KW"/>
</dbReference>
<proteinExistence type="predicted"/>
<accession>B9YD08</accession>
<evidence type="ECO:0000259" key="5">
    <source>
        <dbReference type="SMART" id="SM00849"/>
    </source>
</evidence>
<dbReference type="PANTHER" id="PTHR46233">
    <property type="entry name" value="HYDROXYACYLGLUTATHIONE HYDROLASE GLOC"/>
    <property type="match status" value="1"/>
</dbReference>
<evidence type="ECO:0000313" key="7">
    <source>
        <dbReference type="Proteomes" id="UP000005950"/>
    </source>
</evidence>
<dbReference type="HOGENOM" id="CLU_030571_0_1_9"/>
<dbReference type="GO" id="GO:0046872">
    <property type="term" value="F:metal ion binding"/>
    <property type="evidence" value="ECO:0007669"/>
    <property type="project" value="UniProtKB-KW"/>
</dbReference>
<dbReference type="SUPFAM" id="SSF56281">
    <property type="entry name" value="Metallo-hydrolase/oxidoreductase"/>
    <property type="match status" value="1"/>
</dbReference>
<dbReference type="OrthoDB" id="9761531at2"/>
<evidence type="ECO:0000256" key="2">
    <source>
        <dbReference type="ARBA" id="ARBA00022723"/>
    </source>
</evidence>
<dbReference type="Gene3D" id="3.60.15.10">
    <property type="entry name" value="Ribonuclease Z/Hydroxyacylglutathione hydrolase-like"/>
    <property type="match status" value="1"/>
</dbReference>
<dbReference type="STRING" id="545696.HOLDEFILI_03721"/>
<evidence type="ECO:0000313" key="6">
    <source>
        <dbReference type="EMBL" id="EEF66151.1"/>
    </source>
</evidence>
<dbReference type="InterPro" id="IPR051453">
    <property type="entry name" value="MBL_Glyoxalase_II"/>
</dbReference>
<comment type="caution">
    <text evidence="6">The sequence shown here is derived from an EMBL/GenBank/DDBJ whole genome shotgun (WGS) entry which is preliminary data.</text>
</comment>
<comment type="cofactor">
    <cofactor evidence="1">
        <name>Zn(2+)</name>
        <dbReference type="ChEBI" id="CHEBI:29105"/>
    </cofactor>
</comment>
<feature type="domain" description="Metallo-beta-lactamase" evidence="5">
    <location>
        <begin position="22"/>
        <end position="202"/>
    </location>
</feature>
<evidence type="ECO:0000256" key="4">
    <source>
        <dbReference type="ARBA" id="ARBA00022833"/>
    </source>
</evidence>
<dbReference type="RefSeq" id="WP_006060868.1">
    <property type="nucleotide sequence ID" value="NZ_GG657561.1"/>
</dbReference>
<dbReference type="SMART" id="SM00849">
    <property type="entry name" value="Lactamase_B"/>
    <property type="match status" value="1"/>
</dbReference>
<keyword evidence="3" id="KW-0378">Hydrolase</keyword>
<protein>
    <submittedName>
        <fullName evidence="6">Metallo-beta-lactamase domain protein</fullName>
    </submittedName>
</protein>
<reference evidence="6 7" key="2">
    <citation type="submission" date="2009-02" db="EMBL/GenBank/DDBJ databases">
        <title>Draft genome sequence of Holdemania filiformis DSM 12042.</title>
        <authorList>
            <person name="Sudarsanam P."/>
            <person name="Ley R."/>
            <person name="Guruge J."/>
            <person name="Turnbaugh P.J."/>
            <person name="Mahowald M."/>
            <person name="Liep D."/>
            <person name="Gordon J."/>
        </authorList>
    </citation>
    <scope>NUCLEOTIDE SEQUENCE [LARGE SCALE GENOMIC DNA]</scope>
    <source>
        <strain evidence="6 7">DSM 12042</strain>
    </source>
</reference>
<gene>
    <name evidence="6" type="ORF">HOLDEFILI_03721</name>
</gene>
<dbReference type="PANTHER" id="PTHR46233:SF3">
    <property type="entry name" value="HYDROXYACYLGLUTATHIONE HYDROLASE GLOC"/>
    <property type="match status" value="1"/>
</dbReference>